<comment type="function">
    <text evidence="6 9">Catalyzes cyclization of the linear tetrapyrrole, hydroxymethylbilane, to the macrocyclic uroporphyrinogen III.</text>
</comment>
<accession>A0ABN0RHA9</accession>
<comment type="caution">
    <text evidence="11">The sequence shown here is derived from an EMBL/GenBank/DDBJ whole genome shotgun (WGS) entry which is preliminary data.</text>
</comment>
<dbReference type="EC" id="4.2.1.75" evidence="3 9"/>
<gene>
    <name evidence="11" type="primary">hemD</name>
    <name evidence="11" type="ORF">MFLO_03905</name>
</gene>
<evidence type="ECO:0000256" key="6">
    <source>
        <dbReference type="ARBA" id="ARBA00037589"/>
    </source>
</evidence>
<sequence>MTKEFQLILNQVNMKQPFFLREWFAHYGKTANTVLLPQSAIGKSTIPVFLEGKGIACNRIPLYDTILPSDALTKLETALQLHPNFLAVFASPSAWRNFLHVLRQTSFNRPFRIASIGEVTTAAIKQDGYNVQLEPKLYTMNHLIDLIIEERSK</sequence>
<dbReference type="PANTHER" id="PTHR38042:SF1">
    <property type="entry name" value="UROPORPHYRINOGEN-III SYNTHASE, CHLOROPLASTIC"/>
    <property type="match status" value="1"/>
</dbReference>
<feature type="domain" description="Tetrapyrrole biosynthesis uroporphyrinogen III synthase" evidence="10">
    <location>
        <begin position="29"/>
        <end position="144"/>
    </location>
</feature>
<dbReference type="Proteomes" id="UP000019249">
    <property type="component" value="Unassembled WGS sequence"/>
</dbReference>
<keyword evidence="4 9" id="KW-0456">Lyase</keyword>
<reference evidence="11 12" key="1">
    <citation type="journal article" date="2014" name="Int. J. Syst. Evol. Microbiol.">
        <title>Listeria floridensis sp. nov., Listeria aquatica sp. nov., Listeria cornellensis sp. nov., Listeria riparia sp. nov. and Listeria grandensis sp. nov., from agricultural and natural environments.</title>
        <authorList>
            <person name="den Bakker H.C."/>
            <person name="Warchocki S."/>
            <person name="Wright E.M."/>
            <person name="Allred A.F."/>
            <person name="Ahlstrom C."/>
            <person name="Manuel C.S."/>
            <person name="Stasiewicz M.J."/>
            <person name="Burrell A."/>
            <person name="Roof S."/>
            <person name="Strawn L."/>
            <person name="Fortes E.D."/>
            <person name="Nightingale K.K."/>
            <person name="Kephart D."/>
            <person name="Wiedmann M."/>
        </authorList>
    </citation>
    <scope>NUCLEOTIDE SEQUENCE [LARGE SCALE GENOMIC DNA]</scope>
    <source>
        <strain evidence="11 12">FSL S10-1187</strain>
    </source>
</reference>
<evidence type="ECO:0000256" key="5">
    <source>
        <dbReference type="ARBA" id="ARBA00023244"/>
    </source>
</evidence>
<evidence type="ECO:0000259" key="10">
    <source>
        <dbReference type="Pfam" id="PF02602"/>
    </source>
</evidence>
<dbReference type="InterPro" id="IPR003754">
    <property type="entry name" value="4pyrrol_synth_uPrphyn_synth"/>
</dbReference>
<dbReference type="InterPro" id="IPR039793">
    <property type="entry name" value="UROS/Hem4"/>
</dbReference>
<evidence type="ECO:0000256" key="2">
    <source>
        <dbReference type="ARBA" id="ARBA00008133"/>
    </source>
</evidence>
<proteinExistence type="inferred from homology"/>
<evidence type="ECO:0000313" key="11">
    <source>
        <dbReference type="EMBL" id="EUJ33251.1"/>
    </source>
</evidence>
<comment type="catalytic activity">
    <reaction evidence="8 9">
        <text>hydroxymethylbilane = uroporphyrinogen III + H2O</text>
        <dbReference type="Rhea" id="RHEA:18965"/>
        <dbReference type="ChEBI" id="CHEBI:15377"/>
        <dbReference type="ChEBI" id="CHEBI:57308"/>
        <dbReference type="ChEBI" id="CHEBI:57845"/>
        <dbReference type="EC" id="4.2.1.75"/>
    </reaction>
</comment>
<evidence type="ECO:0000313" key="12">
    <source>
        <dbReference type="Proteomes" id="UP000019249"/>
    </source>
</evidence>
<dbReference type="InterPro" id="IPR036108">
    <property type="entry name" value="4pyrrol_syn_uPrphyn_synt_sf"/>
</dbReference>
<protein>
    <recommendedName>
        <fullName evidence="7 9">Uroporphyrinogen-III synthase</fullName>
        <ecNumber evidence="3 9">4.2.1.75</ecNumber>
    </recommendedName>
</protein>
<comment type="similarity">
    <text evidence="2 9">Belongs to the uroporphyrinogen-III synthase family.</text>
</comment>
<evidence type="ECO:0000256" key="9">
    <source>
        <dbReference type="RuleBase" id="RU366031"/>
    </source>
</evidence>
<evidence type="ECO:0000256" key="1">
    <source>
        <dbReference type="ARBA" id="ARBA00004772"/>
    </source>
</evidence>
<dbReference type="CDD" id="cd06578">
    <property type="entry name" value="HemD"/>
    <property type="match status" value="1"/>
</dbReference>
<dbReference type="GO" id="GO:0004852">
    <property type="term" value="F:uroporphyrinogen-III synthase activity"/>
    <property type="evidence" value="ECO:0007669"/>
    <property type="project" value="UniProtKB-EC"/>
</dbReference>
<dbReference type="SUPFAM" id="SSF69618">
    <property type="entry name" value="HemD-like"/>
    <property type="match status" value="1"/>
</dbReference>
<dbReference type="Gene3D" id="3.40.50.10090">
    <property type="match status" value="2"/>
</dbReference>
<evidence type="ECO:0000256" key="3">
    <source>
        <dbReference type="ARBA" id="ARBA00013109"/>
    </source>
</evidence>
<name>A0ABN0RHA9_9LIST</name>
<evidence type="ECO:0000256" key="7">
    <source>
        <dbReference type="ARBA" id="ARBA00040167"/>
    </source>
</evidence>
<comment type="pathway">
    <text evidence="1 9">Porphyrin-containing compound metabolism; protoporphyrin-IX biosynthesis; coproporphyrinogen-III from 5-aminolevulinate: step 3/4.</text>
</comment>
<keyword evidence="12" id="KW-1185">Reference proteome</keyword>
<dbReference type="Pfam" id="PF02602">
    <property type="entry name" value="HEM4"/>
    <property type="match status" value="1"/>
</dbReference>
<organism evidence="11 12">
    <name type="scientific">Listeria floridensis FSL S10-1187</name>
    <dbReference type="NCBI Taxonomy" id="1265817"/>
    <lineage>
        <taxon>Bacteria</taxon>
        <taxon>Bacillati</taxon>
        <taxon>Bacillota</taxon>
        <taxon>Bacilli</taxon>
        <taxon>Bacillales</taxon>
        <taxon>Listeriaceae</taxon>
        <taxon>Listeria</taxon>
    </lineage>
</organism>
<dbReference type="PANTHER" id="PTHR38042">
    <property type="entry name" value="UROPORPHYRINOGEN-III SYNTHASE, CHLOROPLASTIC"/>
    <property type="match status" value="1"/>
</dbReference>
<dbReference type="EMBL" id="AODF01000006">
    <property type="protein sequence ID" value="EUJ33251.1"/>
    <property type="molecule type" value="Genomic_DNA"/>
</dbReference>
<keyword evidence="5 9" id="KW-0627">Porphyrin biosynthesis</keyword>
<evidence type="ECO:0000256" key="8">
    <source>
        <dbReference type="ARBA" id="ARBA00048617"/>
    </source>
</evidence>
<evidence type="ECO:0000256" key="4">
    <source>
        <dbReference type="ARBA" id="ARBA00023239"/>
    </source>
</evidence>